<sequence length="99" mass="11074">MKWLMIFLILKGGVFKMENIERSKKILMIIAHRNFRDEELLVPKKIFEEHGYKVTVASTDTSPAKGMLGAEVTPDAVVYDVDFNEYDAVVLVGGMGAPV</sequence>
<dbReference type="AlphaFoldDB" id="A0A7V5LT06"/>
<dbReference type="GO" id="GO:0005737">
    <property type="term" value="C:cytoplasm"/>
    <property type="evidence" value="ECO:0007669"/>
    <property type="project" value="TreeGrafter"/>
</dbReference>
<evidence type="ECO:0000313" key="2">
    <source>
        <dbReference type="EMBL" id="HHF52826.1"/>
    </source>
</evidence>
<dbReference type="PANTHER" id="PTHR48094">
    <property type="entry name" value="PROTEIN/NUCLEIC ACID DEGLYCASE DJ-1-RELATED"/>
    <property type="match status" value="1"/>
</dbReference>
<evidence type="ECO:0000259" key="1">
    <source>
        <dbReference type="Pfam" id="PF01965"/>
    </source>
</evidence>
<feature type="non-terminal residue" evidence="2">
    <location>
        <position position="99"/>
    </location>
</feature>
<dbReference type="Gene3D" id="3.40.50.880">
    <property type="match status" value="1"/>
</dbReference>
<dbReference type="InterPro" id="IPR029062">
    <property type="entry name" value="Class_I_gatase-like"/>
</dbReference>
<dbReference type="InterPro" id="IPR002818">
    <property type="entry name" value="DJ-1/PfpI"/>
</dbReference>
<gene>
    <name evidence="2" type="ORF">ENL43_00500</name>
</gene>
<feature type="domain" description="DJ-1/PfpI" evidence="1">
    <location>
        <begin position="24"/>
        <end position="97"/>
    </location>
</feature>
<dbReference type="Proteomes" id="UP000886050">
    <property type="component" value="Unassembled WGS sequence"/>
</dbReference>
<dbReference type="EMBL" id="DRTX01000029">
    <property type="protein sequence ID" value="HHF52826.1"/>
    <property type="molecule type" value="Genomic_DNA"/>
</dbReference>
<dbReference type="SUPFAM" id="SSF52317">
    <property type="entry name" value="Class I glutamine amidotransferase-like"/>
    <property type="match status" value="1"/>
</dbReference>
<dbReference type="Pfam" id="PF01965">
    <property type="entry name" value="DJ-1_PfpI"/>
    <property type="match status" value="1"/>
</dbReference>
<dbReference type="InterPro" id="IPR050325">
    <property type="entry name" value="Prot/Nucl_acid_deglycase"/>
</dbReference>
<name>A0A7V5LT06_UNCW3</name>
<comment type="caution">
    <text evidence="2">The sequence shown here is derived from an EMBL/GenBank/DDBJ whole genome shotgun (WGS) entry which is preliminary data.</text>
</comment>
<accession>A0A7V5LT06</accession>
<protein>
    <submittedName>
        <fullName evidence="2">DJ-1 family protein</fullName>
    </submittedName>
</protein>
<reference evidence="2" key="1">
    <citation type="journal article" date="2020" name="mSystems">
        <title>Genome- and Community-Level Interaction Insights into Carbon Utilization and Element Cycling Functions of Hydrothermarchaeota in Hydrothermal Sediment.</title>
        <authorList>
            <person name="Zhou Z."/>
            <person name="Liu Y."/>
            <person name="Xu W."/>
            <person name="Pan J."/>
            <person name="Luo Z.H."/>
            <person name="Li M."/>
        </authorList>
    </citation>
    <scope>NUCLEOTIDE SEQUENCE [LARGE SCALE GENOMIC DNA]</scope>
    <source>
        <strain evidence="2">HyVt-96</strain>
    </source>
</reference>
<organism evidence="2">
    <name type="scientific">candidate division WOR-3 bacterium</name>
    <dbReference type="NCBI Taxonomy" id="2052148"/>
    <lineage>
        <taxon>Bacteria</taxon>
        <taxon>Bacteria division WOR-3</taxon>
    </lineage>
</organism>
<proteinExistence type="predicted"/>
<dbReference type="PANTHER" id="PTHR48094:SF12">
    <property type="entry name" value="PARKINSON DISEASE PROTEIN 7 HOMOLOG"/>
    <property type="match status" value="1"/>
</dbReference>